<dbReference type="InterPro" id="IPR048324">
    <property type="entry name" value="ZSWIM1-3_RNaseH-like"/>
</dbReference>
<dbReference type="OrthoDB" id="124789at2759"/>
<comment type="caution">
    <text evidence="2">The sequence shown here is derived from an EMBL/GenBank/DDBJ whole genome shotgun (WGS) entry which is preliminary data.</text>
</comment>
<dbReference type="PROSITE" id="PS50016">
    <property type="entry name" value="ZF_PHD_2"/>
    <property type="match status" value="1"/>
</dbReference>
<dbReference type="PANTHER" id="PTHR31569">
    <property type="entry name" value="SWIM-TYPE DOMAIN-CONTAINING PROTEIN"/>
    <property type="match status" value="1"/>
</dbReference>
<dbReference type="InterPro" id="IPR052579">
    <property type="entry name" value="Zinc_finger_SWIM"/>
</dbReference>
<dbReference type="InterPro" id="IPR007527">
    <property type="entry name" value="Znf_SWIM"/>
</dbReference>
<dbReference type="InterPro" id="IPR019786">
    <property type="entry name" value="Zinc_finger_PHD-type_CS"/>
</dbReference>
<dbReference type="Gene3D" id="3.30.40.10">
    <property type="entry name" value="Zinc/RING finger domain, C3HC4 (zinc finger)"/>
    <property type="match status" value="1"/>
</dbReference>
<dbReference type="AlphaFoldDB" id="A0A6S7G4F1"/>
<dbReference type="EMBL" id="CACRXK020000311">
    <property type="protein sequence ID" value="CAB3980660.1"/>
    <property type="molecule type" value="Genomic_DNA"/>
</dbReference>
<dbReference type="SUPFAM" id="SSF57903">
    <property type="entry name" value="FYVE/PHD zinc finger"/>
    <property type="match status" value="1"/>
</dbReference>
<evidence type="ECO:0000313" key="3">
    <source>
        <dbReference type="Proteomes" id="UP001152795"/>
    </source>
</evidence>
<dbReference type="PROSITE" id="PS50966">
    <property type="entry name" value="ZF_SWIM"/>
    <property type="match status" value="1"/>
</dbReference>
<evidence type="ECO:0000256" key="1">
    <source>
        <dbReference type="SAM" id="MobiDB-lite"/>
    </source>
</evidence>
<accession>A0A6S7G4F1</accession>
<dbReference type="InterPro" id="IPR019787">
    <property type="entry name" value="Znf_PHD-finger"/>
</dbReference>
<dbReference type="Pfam" id="PF21599">
    <property type="entry name" value="ZSWIM3_N"/>
    <property type="match status" value="1"/>
</dbReference>
<protein>
    <submittedName>
        <fullName evidence="2">Zinc finger SWIM domain-containing 1-like</fullName>
    </submittedName>
</protein>
<dbReference type="PROSITE" id="PS01359">
    <property type="entry name" value="ZF_PHD_1"/>
    <property type="match status" value="1"/>
</dbReference>
<dbReference type="CDD" id="cd15489">
    <property type="entry name" value="PHD_SF"/>
    <property type="match status" value="1"/>
</dbReference>
<feature type="compositionally biased region" description="Basic and acidic residues" evidence="1">
    <location>
        <begin position="734"/>
        <end position="745"/>
    </location>
</feature>
<dbReference type="InterPro" id="IPR048325">
    <property type="entry name" value="ZSWIM3_N"/>
</dbReference>
<name>A0A6S7G4F1_PARCT</name>
<dbReference type="PANTHER" id="PTHR31569:SF4">
    <property type="entry name" value="SWIM-TYPE DOMAIN-CONTAINING PROTEIN"/>
    <property type="match status" value="1"/>
</dbReference>
<sequence length="936" mass="108136">MENCKEHLSEISPSSMTVPVSYSLDKLTQEKREDIKFATQESQAKSKVASRAFNETNLEKGQTFSSYSKVLETLQAYQGKNYVQFYKRNSLSIQAAAKRCPKKKFNPDLQYSEVDFRCVHGGKHFKSQSKGIRPNQHTFQMNCPALIKLRPSADGTKLVVTEMSEEHNHEVNKKSFEHLPTQRRVEGETKEDVKRMLEMKANKKLIQQHILHSTGKSMTLKDIHNMVERKDGNLTELIEDMKSQPGGKVELYVDEEKNFKGLFYQDEEMRWIFDAFPEILLIDATYKLNNLRLPLYVMLAVDGNGESEIVGLMLLADEQADTIRKMIRLFKKHNAAWEKINCVMADKDMTERKVIKEEIPQAGLLICLFHTMCSFKREITTEKMGISVDERLQVLEIIQSMVYAPTEEVYQDLYVQLMDTRFSAVKVYFIENWHSIRDEWVEGNKKKFSNFLNSTNNRLESINQKLKSVITKHLCLLDFHRDLQHCIASLRQERDHRAAMIFQKRPVDLNEFESNERLFYEQCTPYAFSQVRKQLSLVPKVGKFTEQPCGVHTVTTSTGDHSVTPTLCQCSFATSMKLPCRHMLALRGSLGLQLFSPDLCDKRWTKSYFYNSHRVFRLGVEAINEHNNTHHSDDFISVTIQESRPSGKKILSQHEKYRKAFSIAQKIATVASEASGKQFDERLACLKKLLGSWQESEEVKIEISQEKNEPSIHEFKETLIESKPPECMQIETESDQHMPQDKEIGSESSQRIPRDKAEVDVVKEVKLPPKMKVRGRPKGADMTAIGLPKRRKLNSKRPTLFINKSPTDKAEFILGMVTSQKVISKALSDDYLIEACDIFRLEKIPKKIVDEIVNVYRVKKYFSTDGWNTMSHLLEKIANEVGWHCKTCLRELNEKQEQIGCDVCLEWFHLTCTGKSVPPKTKSWICRSCCRDYENT</sequence>
<dbReference type="Pfam" id="PF00628">
    <property type="entry name" value="PHD"/>
    <property type="match status" value="1"/>
</dbReference>
<dbReference type="GO" id="GO:0008270">
    <property type="term" value="F:zinc ion binding"/>
    <property type="evidence" value="ECO:0007669"/>
    <property type="project" value="InterPro"/>
</dbReference>
<feature type="region of interest" description="Disordered" evidence="1">
    <location>
        <begin position="733"/>
        <end position="755"/>
    </location>
</feature>
<organism evidence="2 3">
    <name type="scientific">Paramuricea clavata</name>
    <name type="common">Red gorgonian</name>
    <name type="synonym">Violescent sea-whip</name>
    <dbReference type="NCBI Taxonomy" id="317549"/>
    <lineage>
        <taxon>Eukaryota</taxon>
        <taxon>Metazoa</taxon>
        <taxon>Cnidaria</taxon>
        <taxon>Anthozoa</taxon>
        <taxon>Octocorallia</taxon>
        <taxon>Malacalcyonacea</taxon>
        <taxon>Plexauridae</taxon>
        <taxon>Paramuricea</taxon>
    </lineage>
</organism>
<dbReference type="Proteomes" id="UP001152795">
    <property type="component" value="Unassembled WGS sequence"/>
</dbReference>
<gene>
    <name evidence="2" type="ORF">PACLA_8A056424</name>
</gene>
<reference evidence="2" key="1">
    <citation type="submission" date="2020-04" db="EMBL/GenBank/DDBJ databases">
        <authorList>
            <person name="Alioto T."/>
            <person name="Alioto T."/>
            <person name="Gomez Garrido J."/>
        </authorList>
    </citation>
    <scope>NUCLEOTIDE SEQUENCE</scope>
    <source>
        <strain evidence="2">A484AB</strain>
    </source>
</reference>
<proteinExistence type="predicted"/>
<dbReference type="Pfam" id="PF21056">
    <property type="entry name" value="ZSWIM1-3_RNaseH-like"/>
    <property type="match status" value="1"/>
</dbReference>
<dbReference type="InterPro" id="IPR011011">
    <property type="entry name" value="Znf_FYVE_PHD"/>
</dbReference>
<keyword evidence="3" id="KW-1185">Reference proteome</keyword>
<dbReference type="InterPro" id="IPR013083">
    <property type="entry name" value="Znf_RING/FYVE/PHD"/>
</dbReference>
<dbReference type="InterPro" id="IPR001965">
    <property type="entry name" value="Znf_PHD"/>
</dbReference>
<dbReference type="SMART" id="SM00249">
    <property type="entry name" value="PHD"/>
    <property type="match status" value="1"/>
</dbReference>
<evidence type="ECO:0000313" key="2">
    <source>
        <dbReference type="EMBL" id="CAB3980660.1"/>
    </source>
</evidence>